<protein>
    <recommendedName>
        <fullName evidence="2">UreE urease accessory N-terminal domain-containing protein</fullName>
    </recommendedName>
</protein>
<comment type="caution">
    <text evidence="3">The sequence shown here is derived from an EMBL/GenBank/DDBJ whole genome shotgun (WGS) entry which is preliminary data.</text>
</comment>
<dbReference type="RefSeq" id="WP_102767649.1">
    <property type="nucleotide sequence ID" value="NZ_POSP01000003.1"/>
</dbReference>
<dbReference type="InterPro" id="IPR004029">
    <property type="entry name" value="UreE_N"/>
</dbReference>
<evidence type="ECO:0000313" key="4">
    <source>
        <dbReference type="Proteomes" id="UP000235916"/>
    </source>
</evidence>
<sequence length="148" mass="15459">MNTQSSSAALLITKRLPGGQGLAPALLKRAAVVKLDEAQSRQHALEVTDEQGQALKIQLPEGTHLHAGDVLVAEDGSLRVVDAPAHADCGSHDHGHDHGHAHDHHDHGHSHDHSHAGCSHPSHAKGKPVGIPVQAAPVPHVHGPGCKH</sequence>
<accession>A0A2N8KW91</accession>
<feature type="domain" description="UreE urease accessory N-terminal" evidence="2">
    <location>
        <begin position="15"/>
        <end position="79"/>
    </location>
</feature>
<dbReference type="Proteomes" id="UP000235916">
    <property type="component" value="Unassembled WGS sequence"/>
</dbReference>
<evidence type="ECO:0000313" key="3">
    <source>
        <dbReference type="EMBL" id="PND37729.1"/>
    </source>
</evidence>
<dbReference type="SMART" id="SM00988">
    <property type="entry name" value="UreE_N"/>
    <property type="match status" value="1"/>
</dbReference>
<evidence type="ECO:0000259" key="2">
    <source>
        <dbReference type="SMART" id="SM00988"/>
    </source>
</evidence>
<dbReference type="AlphaFoldDB" id="A0A2N8KW91"/>
<feature type="compositionally biased region" description="Basic and acidic residues" evidence="1">
    <location>
        <begin position="89"/>
        <end position="115"/>
    </location>
</feature>
<feature type="region of interest" description="Disordered" evidence="1">
    <location>
        <begin position="87"/>
        <end position="148"/>
    </location>
</feature>
<dbReference type="Pfam" id="PF02814">
    <property type="entry name" value="UreE_N"/>
    <property type="match status" value="1"/>
</dbReference>
<reference evidence="3 4" key="1">
    <citation type="submission" date="2018-01" db="EMBL/GenBank/DDBJ databases">
        <title>Draft genome sequence of Paucibacter aquatile CR182 isolated from freshwater of the Nakdong River.</title>
        <authorList>
            <person name="Choi A."/>
            <person name="Chung E.J."/>
        </authorList>
    </citation>
    <scope>NUCLEOTIDE SEQUENCE [LARGE SCALE GENOMIC DNA]</scope>
    <source>
        <strain evidence="3 4">CR182</strain>
    </source>
</reference>
<dbReference type="OrthoDB" id="9810882at2"/>
<evidence type="ECO:0000256" key="1">
    <source>
        <dbReference type="SAM" id="MobiDB-lite"/>
    </source>
</evidence>
<dbReference type="EMBL" id="POSP01000003">
    <property type="protein sequence ID" value="PND37729.1"/>
    <property type="molecule type" value="Genomic_DNA"/>
</dbReference>
<organism evidence="3 4">
    <name type="scientific">Kinneretia aquatilis</name>
    <dbReference type="NCBI Taxonomy" id="2070761"/>
    <lineage>
        <taxon>Bacteria</taxon>
        <taxon>Pseudomonadati</taxon>
        <taxon>Pseudomonadota</taxon>
        <taxon>Betaproteobacteria</taxon>
        <taxon>Burkholderiales</taxon>
        <taxon>Sphaerotilaceae</taxon>
        <taxon>Roseateles</taxon>
    </lineage>
</organism>
<gene>
    <name evidence="3" type="ORF">C1O66_09470</name>
</gene>
<dbReference type="Gene3D" id="2.60.260.20">
    <property type="entry name" value="Urease metallochaperone UreE, N-terminal domain"/>
    <property type="match status" value="1"/>
</dbReference>
<keyword evidence="4" id="KW-1185">Reference proteome</keyword>
<proteinExistence type="predicted"/>
<dbReference type="InterPro" id="IPR036118">
    <property type="entry name" value="UreE_N_sf"/>
</dbReference>
<name>A0A2N8KW91_9BURK</name>
<dbReference type="SUPFAM" id="SSF69287">
    <property type="entry name" value="Urease metallochaperone UreE, N-terminal domain"/>
    <property type="match status" value="1"/>
</dbReference>